<feature type="chain" id="PRO_5044847826" description="Cystatin LXN-type domain-containing protein" evidence="5">
    <location>
        <begin position="23"/>
        <end position="297"/>
    </location>
</feature>
<feature type="domain" description="Cystatin LXN-type" evidence="6">
    <location>
        <begin position="175"/>
        <end position="280"/>
    </location>
</feature>
<name>A0ABD1KA12_9TELE</name>
<dbReference type="InterPro" id="IPR009684">
    <property type="entry name" value="Latexin"/>
</dbReference>
<sequence>MSRPACALWVSALLFLSGDGLASPFQPGTEPPAPEPPESNLIEDLEVPPQFDGAMPRGELVPHHYPAQRAAKVVEHYLNTRYGSPYRRVHLHQVHKAGLEDLGQAGNKYHLEISLKEVVSNTDLGPCSAEVLFSGEQDQRAPQVQCSCEGLKKLDTKAEEEALFQKLNSSDSLLSGSNIPDSYGHVAPEMKPMWKLGAAAASFVMLNESNEGTLYNMAQVANFTQLETENDQLRFKYHILLHEMITQEILHWKLLATWSPAGGVSVSQTELQPKCHHCETASAIEIPEATPSPTSAS</sequence>
<gene>
    <name evidence="7" type="ORF">ACEWY4_008093</name>
</gene>
<reference evidence="7 8" key="1">
    <citation type="submission" date="2024-09" db="EMBL/GenBank/DDBJ databases">
        <title>A chromosome-level genome assembly of Gray's grenadier anchovy, Coilia grayii.</title>
        <authorList>
            <person name="Fu Z."/>
        </authorList>
    </citation>
    <scope>NUCLEOTIDE SEQUENCE [LARGE SCALE GENOMIC DNA]</scope>
    <source>
        <strain evidence="7">G4</strain>
        <tissue evidence="7">Muscle</tissue>
    </source>
</reference>
<dbReference type="Gene3D" id="3.10.450.10">
    <property type="match status" value="2"/>
</dbReference>
<comment type="caution">
    <text evidence="7">The sequence shown here is derived from an EMBL/GenBank/DDBJ whole genome shotgun (WGS) entry which is preliminary data.</text>
</comment>
<dbReference type="EMBL" id="JBHFQA010000007">
    <property type="protein sequence ID" value="KAL2095945.1"/>
    <property type="molecule type" value="Genomic_DNA"/>
</dbReference>
<dbReference type="InterPro" id="IPR049897">
    <property type="entry name" value="CYSTATIN_LXN"/>
</dbReference>
<accession>A0ABD1KA12</accession>
<dbReference type="Proteomes" id="UP001591681">
    <property type="component" value="Unassembled WGS sequence"/>
</dbReference>
<evidence type="ECO:0000259" key="6">
    <source>
        <dbReference type="PROSITE" id="PS52033"/>
    </source>
</evidence>
<evidence type="ECO:0000313" key="8">
    <source>
        <dbReference type="Proteomes" id="UP001591681"/>
    </source>
</evidence>
<evidence type="ECO:0000313" key="7">
    <source>
        <dbReference type="EMBL" id="KAL2095945.1"/>
    </source>
</evidence>
<evidence type="ECO:0000256" key="2">
    <source>
        <dbReference type="ARBA" id="ARBA00022690"/>
    </source>
</evidence>
<evidence type="ECO:0000256" key="3">
    <source>
        <dbReference type="ARBA" id="ARBA00022737"/>
    </source>
</evidence>
<evidence type="ECO:0000256" key="5">
    <source>
        <dbReference type="SAM" id="SignalP"/>
    </source>
</evidence>
<dbReference type="PROSITE" id="PS52033">
    <property type="entry name" value="CYSTATIN_LXN"/>
    <property type="match status" value="2"/>
</dbReference>
<dbReference type="AlphaFoldDB" id="A0ABD1KA12"/>
<dbReference type="InterPro" id="IPR046350">
    <property type="entry name" value="Cystatin_sf"/>
</dbReference>
<comment type="similarity">
    <text evidence="1 4">Belongs to the protease inhibitor I47 (latexin) family.</text>
</comment>
<dbReference type="PANTHER" id="PTHR28591">
    <property type="entry name" value="LATEXIN"/>
    <property type="match status" value="1"/>
</dbReference>
<keyword evidence="8" id="KW-1185">Reference proteome</keyword>
<protein>
    <recommendedName>
        <fullName evidence="6">Cystatin LXN-type domain-containing protein</fullName>
    </recommendedName>
</protein>
<evidence type="ECO:0000256" key="4">
    <source>
        <dbReference type="PROSITE-ProRule" id="PRU01377"/>
    </source>
</evidence>
<dbReference type="FunFam" id="3.10.450.10:FF:000007">
    <property type="entry name" value="latexin"/>
    <property type="match status" value="1"/>
</dbReference>
<organism evidence="7 8">
    <name type="scientific">Coilia grayii</name>
    <name type="common">Gray's grenadier anchovy</name>
    <dbReference type="NCBI Taxonomy" id="363190"/>
    <lineage>
        <taxon>Eukaryota</taxon>
        <taxon>Metazoa</taxon>
        <taxon>Chordata</taxon>
        <taxon>Craniata</taxon>
        <taxon>Vertebrata</taxon>
        <taxon>Euteleostomi</taxon>
        <taxon>Actinopterygii</taxon>
        <taxon>Neopterygii</taxon>
        <taxon>Teleostei</taxon>
        <taxon>Clupei</taxon>
        <taxon>Clupeiformes</taxon>
        <taxon>Clupeoidei</taxon>
        <taxon>Engraulidae</taxon>
        <taxon>Coilinae</taxon>
        <taxon>Coilia</taxon>
    </lineage>
</organism>
<feature type="domain" description="Cystatin LXN-type" evidence="6">
    <location>
        <begin position="56"/>
        <end position="159"/>
    </location>
</feature>
<dbReference type="SUPFAM" id="SSF54403">
    <property type="entry name" value="Cystatin/monellin"/>
    <property type="match status" value="2"/>
</dbReference>
<feature type="signal peptide" evidence="5">
    <location>
        <begin position="1"/>
        <end position="22"/>
    </location>
</feature>
<proteinExistence type="inferred from homology"/>
<evidence type="ECO:0000256" key="1">
    <source>
        <dbReference type="ARBA" id="ARBA00010083"/>
    </source>
</evidence>
<dbReference type="PANTHER" id="PTHR28591:SF1">
    <property type="entry name" value="LATEXIN"/>
    <property type="match status" value="1"/>
</dbReference>
<keyword evidence="2 4" id="KW-0646">Protease inhibitor</keyword>
<keyword evidence="5" id="KW-0732">Signal</keyword>
<keyword evidence="3" id="KW-0677">Repeat</keyword>
<dbReference type="GO" id="GO:0008191">
    <property type="term" value="F:metalloendopeptidase inhibitor activity"/>
    <property type="evidence" value="ECO:0007669"/>
    <property type="project" value="UniProtKB-UniRule"/>
</dbReference>
<dbReference type="Pfam" id="PF06907">
    <property type="entry name" value="LXN"/>
    <property type="match status" value="1"/>
</dbReference>